<comment type="caution">
    <text evidence="9">The sequence shown here is derived from an EMBL/GenBank/DDBJ whole genome shotgun (WGS) entry which is preliminary data.</text>
</comment>
<accession>A0A8J7FR67</accession>
<keyword evidence="4 7" id="KW-0812">Transmembrane</keyword>
<comment type="similarity">
    <text evidence="2">Belongs to the UPF0126 family.</text>
</comment>
<reference evidence="9 10" key="1">
    <citation type="submission" date="2020-10" db="EMBL/GenBank/DDBJ databases">
        <title>The genome sequence of Chitinilyticum litopenaei 4Y14.</title>
        <authorList>
            <person name="Liu Y."/>
        </authorList>
    </citation>
    <scope>NUCLEOTIDE SEQUENCE [LARGE SCALE GENOMIC DNA]</scope>
    <source>
        <strain evidence="9 10">4Y14</strain>
    </source>
</reference>
<evidence type="ECO:0000256" key="4">
    <source>
        <dbReference type="ARBA" id="ARBA00022692"/>
    </source>
</evidence>
<evidence type="ECO:0000313" key="9">
    <source>
        <dbReference type="EMBL" id="MBE9610784.1"/>
    </source>
</evidence>
<proteinExistence type="inferred from homology"/>
<dbReference type="Pfam" id="PF03458">
    <property type="entry name" value="Gly_transporter"/>
    <property type="match status" value="2"/>
</dbReference>
<feature type="transmembrane region" description="Helical" evidence="7">
    <location>
        <begin position="96"/>
        <end position="118"/>
    </location>
</feature>
<dbReference type="GO" id="GO:0005886">
    <property type="term" value="C:plasma membrane"/>
    <property type="evidence" value="ECO:0007669"/>
    <property type="project" value="UniProtKB-SubCell"/>
</dbReference>
<feature type="transmembrane region" description="Helical" evidence="7">
    <location>
        <begin position="124"/>
        <end position="145"/>
    </location>
</feature>
<protein>
    <submittedName>
        <fullName evidence="9">Trimeric intracellular cation channel family protein</fullName>
    </submittedName>
</protein>
<evidence type="ECO:0000256" key="5">
    <source>
        <dbReference type="ARBA" id="ARBA00022989"/>
    </source>
</evidence>
<keyword evidence="10" id="KW-1185">Reference proteome</keyword>
<dbReference type="AlphaFoldDB" id="A0A8J7FR67"/>
<keyword evidence="5 7" id="KW-1133">Transmembrane helix</keyword>
<keyword evidence="3" id="KW-1003">Cell membrane</keyword>
<evidence type="ECO:0000256" key="3">
    <source>
        <dbReference type="ARBA" id="ARBA00022475"/>
    </source>
</evidence>
<evidence type="ECO:0000313" key="10">
    <source>
        <dbReference type="Proteomes" id="UP000604481"/>
    </source>
</evidence>
<feature type="domain" description="Glycine transporter" evidence="8">
    <location>
        <begin position="12"/>
        <end position="82"/>
    </location>
</feature>
<feature type="transmembrane region" description="Helical" evidence="7">
    <location>
        <begin position="181"/>
        <end position="197"/>
    </location>
</feature>
<comment type="subcellular location">
    <subcellularLocation>
        <location evidence="1">Cell membrane</location>
        <topology evidence="1">Multi-pass membrane protein</topology>
    </subcellularLocation>
</comment>
<feature type="transmembrane region" description="Helical" evidence="7">
    <location>
        <begin position="157"/>
        <end position="175"/>
    </location>
</feature>
<feature type="transmembrane region" description="Helical" evidence="7">
    <location>
        <begin position="36"/>
        <end position="53"/>
    </location>
</feature>
<evidence type="ECO:0000259" key="8">
    <source>
        <dbReference type="Pfam" id="PF03458"/>
    </source>
</evidence>
<name>A0A8J7FR67_9NEIS</name>
<evidence type="ECO:0000256" key="6">
    <source>
        <dbReference type="ARBA" id="ARBA00023136"/>
    </source>
</evidence>
<dbReference type="PANTHER" id="PTHR30506:SF3">
    <property type="entry name" value="UPF0126 INNER MEMBRANE PROTEIN YADS-RELATED"/>
    <property type="match status" value="1"/>
</dbReference>
<dbReference type="RefSeq" id="WP_194117331.1">
    <property type="nucleotide sequence ID" value="NZ_JADFUA010000013.1"/>
</dbReference>
<gene>
    <name evidence="9" type="ORF">INR99_15700</name>
</gene>
<evidence type="ECO:0000256" key="1">
    <source>
        <dbReference type="ARBA" id="ARBA00004651"/>
    </source>
</evidence>
<dbReference type="PANTHER" id="PTHR30506">
    <property type="entry name" value="INNER MEMBRANE PROTEIN"/>
    <property type="match status" value="1"/>
</dbReference>
<feature type="transmembrane region" description="Helical" evidence="7">
    <location>
        <begin position="12"/>
        <end position="29"/>
    </location>
</feature>
<organism evidence="9 10">
    <name type="scientific">Chitinilyticum piscinae</name>
    <dbReference type="NCBI Taxonomy" id="2866724"/>
    <lineage>
        <taxon>Bacteria</taxon>
        <taxon>Pseudomonadati</taxon>
        <taxon>Pseudomonadota</taxon>
        <taxon>Betaproteobacteria</taxon>
        <taxon>Neisseriales</taxon>
        <taxon>Chitinibacteraceae</taxon>
        <taxon>Chitinilyticum</taxon>
    </lineage>
</organism>
<feature type="domain" description="Glycine transporter" evidence="8">
    <location>
        <begin position="100"/>
        <end position="172"/>
    </location>
</feature>
<dbReference type="InterPro" id="IPR005115">
    <property type="entry name" value="Gly_transporter"/>
</dbReference>
<keyword evidence="6 7" id="KW-0472">Membrane</keyword>
<evidence type="ECO:0000256" key="7">
    <source>
        <dbReference type="SAM" id="Phobius"/>
    </source>
</evidence>
<dbReference type="Proteomes" id="UP000604481">
    <property type="component" value="Unassembled WGS sequence"/>
</dbReference>
<feature type="transmembrane region" description="Helical" evidence="7">
    <location>
        <begin position="65"/>
        <end position="84"/>
    </location>
</feature>
<dbReference type="EMBL" id="JADFUA010000013">
    <property type="protein sequence ID" value="MBE9610784.1"/>
    <property type="molecule type" value="Genomic_DNA"/>
</dbReference>
<evidence type="ECO:0000256" key="2">
    <source>
        <dbReference type="ARBA" id="ARBA00008193"/>
    </source>
</evidence>
<sequence length="208" mass="22554">MLDAVIDIEFDWLYFIGTVSFTVTGYLIGARKQFDLLGVCILALLTAIGGGMIRDVLVNSVPRIFLDASPLYTIFATLALAWLLKLERLDSHRLQRVFIVADSIGLVAFSIAGAQLGLALGLNAFAVAFLGFVTAVGGGLVRDMLCNDVPFILHEDFYGTVAILVAVVLYGLFQLGWVSDAATWLLFAGGLALRLFAHQSELRLPKKT</sequence>